<feature type="modified residue" description="N6-(pyridoxal phosphate)lysine" evidence="5">
    <location>
        <position position="59"/>
    </location>
</feature>
<dbReference type="RefSeq" id="WP_186816787.1">
    <property type="nucleotide sequence ID" value="NZ_BJVJ01000009.1"/>
</dbReference>
<evidence type="ECO:0000259" key="6">
    <source>
        <dbReference type="Pfam" id="PF00291"/>
    </source>
</evidence>
<keyword evidence="8" id="KW-1185">Reference proteome</keyword>
<evidence type="ECO:0000256" key="1">
    <source>
        <dbReference type="ARBA" id="ARBA00001933"/>
    </source>
</evidence>
<gene>
    <name evidence="7" type="ORF">PSU4_13740</name>
</gene>
<evidence type="ECO:0000313" key="7">
    <source>
        <dbReference type="EMBL" id="GEL22420.1"/>
    </source>
</evidence>
<dbReference type="GO" id="GO:0019148">
    <property type="term" value="F:D-cysteine desulfhydrase activity"/>
    <property type="evidence" value="ECO:0007669"/>
    <property type="project" value="TreeGrafter"/>
</dbReference>
<dbReference type="InterPro" id="IPR027278">
    <property type="entry name" value="ACCD_DCysDesulf"/>
</dbReference>
<dbReference type="InterPro" id="IPR036052">
    <property type="entry name" value="TrpB-like_PALP_sf"/>
</dbReference>
<keyword evidence="3 5" id="KW-0663">Pyridoxal phosphate</keyword>
<comment type="similarity">
    <text evidence="2">Belongs to the ACC deaminase/D-cysteine desulfhydrase family.</text>
</comment>
<accession>A0A511DC94</accession>
<dbReference type="GO" id="GO:1901605">
    <property type="term" value="P:alpha-amino acid metabolic process"/>
    <property type="evidence" value="ECO:0007669"/>
    <property type="project" value="UniProtKB-ARBA"/>
</dbReference>
<dbReference type="Gene3D" id="3.40.50.1100">
    <property type="match status" value="2"/>
</dbReference>
<evidence type="ECO:0000313" key="8">
    <source>
        <dbReference type="Proteomes" id="UP000321685"/>
    </source>
</evidence>
<feature type="active site" description="Nucleophile" evidence="4">
    <location>
        <position position="86"/>
    </location>
</feature>
<organism evidence="7 8">
    <name type="scientific">Pseudonocardia sulfidoxydans NBRC 16205</name>
    <dbReference type="NCBI Taxonomy" id="1223511"/>
    <lineage>
        <taxon>Bacteria</taxon>
        <taxon>Bacillati</taxon>
        <taxon>Actinomycetota</taxon>
        <taxon>Actinomycetes</taxon>
        <taxon>Pseudonocardiales</taxon>
        <taxon>Pseudonocardiaceae</taxon>
        <taxon>Pseudonocardia</taxon>
    </lineage>
</organism>
<dbReference type="InterPro" id="IPR001926">
    <property type="entry name" value="TrpB-like_PALP"/>
</dbReference>
<dbReference type="AlphaFoldDB" id="A0A511DC94"/>
<reference evidence="7 8" key="1">
    <citation type="submission" date="2019-07" db="EMBL/GenBank/DDBJ databases">
        <title>Whole genome shotgun sequence of Pseudonocardia sulfidoxydans NBRC 16205.</title>
        <authorList>
            <person name="Hosoyama A."/>
            <person name="Uohara A."/>
            <person name="Ohji S."/>
            <person name="Ichikawa N."/>
        </authorList>
    </citation>
    <scope>NUCLEOTIDE SEQUENCE [LARGE SCALE GENOMIC DNA]</scope>
    <source>
        <strain evidence="7 8">NBRC 16205</strain>
    </source>
</reference>
<dbReference type="SUPFAM" id="SSF53686">
    <property type="entry name" value="Tryptophan synthase beta subunit-like PLP-dependent enzymes"/>
    <property type="match status" value="1"/>
</dbReference>
<evidence type="ECO:0000256" key="4">
    <source>
        <dbReference type="PIRSR" id="PIRSR006278-1"/>
    </source>
</evidence>
<evidence type="ECO:0000256" key="2">
    <source>
        <dbReference type="ARBA" id="ARBA00008639"/>
    </source>
</evidence>
<dbReference type="PIRSF" id="PIRSF006278">
    <property type="entry name" value="ACCD_DCysDesulf"/>
    <property type="match status" value="1"/>
</dbReference>
<name>A0A511DC94_9PSEU</name>
<evidence type="ECO:0000256" key="5">
    <source>
        <dbReference type="PIRSR" id="PIRSR006278-2"/>
    </source>
</evidence>
<dbReference type="Proteomes" id="UP000321685">
    <property type="component" value="Unassembled WGS sequence"/>
</dbReference>
<dbReference type="EMBL" id="BJVJ01000009">
    <property type="protein sequence ID" value="GEL22420.1"/>
    <property type="molecule type" value="Genomic_DNA"/>
</dbReference>
<protein>
    <submittedName>
        <fullName evidence="7">D-cysteine desulfhydrase</fullName>
    </submittedName>
</protein>
<sequence length="327" mass="32596">MTGAVRDVAAAPWAGLARFPLAVGPTPLVRAPRLEAALGLGPTLVKRDDLIGFGVAGNKTRPLEFLIGAALAQGARVFVTGGGPGSNFCAAAAMAARAAGLACELHVWGDPRSANLALATAAGATLVPTGGTVREQVDEQIAARVTQLGDGAYGVPRGGSTPLGAVGFAAGAAELAAQLDALQVRPGLIALPVGSGGSVAGLLAGLAAVGLDVPVLGVSVSRPLEEIRAKVDDLAAGCAALLGTAAPDPAQLTMVDARGPGFGSATDRERRHAREALWAEGLLLDETYGAEAFSAVVDLVDRPAGPVLWWHTGGLLPAFGSILKGPA</sequence>
<evidence type="ECO:0000256" key="3">
    <source>
        <dbReference type="ARBA" id="ARBA00022898"/>
    </source>
</evidence>
<feature type="domain" description="Tryptophan synthase beta chain-like PALP" evidence="6">
    <location>
        <begin position="21"/>
        <end position="302"/>
    </location>
</feature>
<dbReference type="PANTHER" id="PTHR43780:SF2">
    <property type="entry name" value="1-AMINOCYCLOPROPANE-1-CARBOXYLATE DEAMINASE-RELATED"/>
    <property type="match status" value="1"/>
</dbReference>
<dbReference type="Pfam" id="PF00291">
    <property type="entry name" value="PALP"/>
    <property type="match status" value="1"/>
</dbReference>
<comment type="cofactor">
    <cofactor evidence="1">
        <name>pyridoxal 5'-phosphate</name>
        <dbReference type="ChEBI" id="CHEBI:597326"/>
    </cofactor>
</comment>
<comment type="caution">
    <text evidence="7">The sequence shown here is derived from an EMBL/GenBank/DDBJ whole genome shotgun (WGS) entry which is preliminary data.</text>
</comment>
<proteinExistence type="inferred from homology"/>
<dbReference type="PANTHER" id="PTHR43780">
    <property type="entry name" value="1-AMINOCYCLOPROPANE-1-CARBOXYLATE DEAMINASE-RELATED"/>
    <property type="match status" value="1"/>
</dbReference>